<evidence type="ECO:0000256" key="8">
    <source>
        <dbReference type="SAM" id="Phobius"/>
    </source>
</evidence>
<evidence type="ECO:0000256" key="5">
    <source>
        <dbReference type="ARBA" id="ARBA00022777"/>
    </source>
</evidence>
<dbReference type="OrthoDB" id="1674512at2"/>
<evidence type="ECO:0000256" key="4">
    <source>
        <dbReference type="ARBA" id="ARBA00022741"/>
    </source>
</evidence>
<feature type="transmembrane region" description="Helical" evidence="8">
    <location>
        <begin position="123"/>
        <end position="141"/>
    </location>
</feature>
<sequence>MLQTKYNFLNAEWLWILIVAVVTTLLGEIKLLPFSSTENFRFALGSIVFLLFLLVRPVKSVILVGVLTGIVTILFRMGLELINHGFSSEVLINNYPAFFYYVVFACAFQFFNLRMYSNQPLLLGVFASIIEFISNSAEHVLRFLLIPDISLSFFDFVLVACVAIFRSFFVIGIYSTVILSEQRKHLQEQLTMGSDLYVEALYLQKSMNHIEQIMAESYELYRELKKNENRKLGLKALHIAQEIHEVKKDSQRIFSSISEMTMHKTEEYYSLSDVMNLVQVANEKYGAMLGRNIMFHVEQSVDFYTNQHIPLLAILNNIVANGIEALEGQGTIDLKVFEKNDNVYFIIQDDGKGIPPEDLDIIFEPGFTTKYNEQGVAATGIGLSHVQEVIQTLNGHIKVELPEKGTIFIVDIPMQMILQKGEK</sequence>
<evidence type="ECO:0000256" key="6">
    <source>
        <dbReference type="ARBA" id="ARBA00022840"/>
    </source>
</evidence>
<feature type="transmembrane region" description="Helical" evidence="8">
    <location>
        <begin position="39"/>
        <end position="55"/>
    </location>
</feature>
<keyword evidence="8" id="KW-0812">Transmembrane</keyword>
<dbReference type="SUPFAM" id="SSF55874">
    <property type="entry name" value="ATPase domain of HSP90 chaperone/DNA topoisomerase II/histidine kinase"/>
    <property type="match status" value="1"/>
</dbReference>
<proteinExistence type="predicted"/>
<dbReference type="Gene3D" id="3.30.565.10">
    <property type="entry name" value="Histidine kinase-like ATPase, C-terminal domain"/>
    <property type="match status" value="1"/>
</dbReference>
<dbReference type="EC" id="2.7.13.3" evidence="2"/>
<evidence type="ECO:0000259" key="9">
    <source>
        <dbReference type="PROSITE" id="PS50109"/>
    </source>
</evidence>
<dbReference type="PRINTS" id="PR00344">
    <property type="entry name" value="BCTRLSENSOR"/>
</dbReference>
<keyword evidence="8" id="KW-1133">Transmembrane helix</keyword>
<feature type="transmembrane region" description="Helical" evidence="8">
    <location>
        <begin position="13"/>
        <end position="32"/>
    </location>
</feature>
<dbReference type="GO" id="GO:0005524">
    <property type="term" value="F:ATP binding"/>
    <property type="evidence" value="ECO:0007669"/>
    <property type="project" value="UniProtKB-KW"/>
</dbReference>
<dbReference type="Pfam" id="PF02518">
    <property type="entry name" value="HATPase_c"/>
    <property type="match status" value="1"/>
</dbReference>
<dbReference type="InterPro" id="IPR004358">
    <property type="entry name" value="Sig_transdc_His_kin-like_C"/>
</dbReference>
<organism evidence="10 11">
    <name type="scientific">Candidatus Kurthia intestinigallinarum</name>
    <dbReference type="NCBI Taxonomy" id="1562256"/>
    <lineage>
        <taxon>Bacteria</taxon>
        <taxon>Bacillati</taxon>
        <taxon>Bacillota</taxon>
        <taxon>Bacilli</taxon>
        <taxon>Bacillales</taxon>
        <taxon>Caryophanaceae</taxon>
        <taxon>Kurthia</taxon>
    </lineage>
</organism>
<keyword evidence="8" id="KW-0472">Membrane</keyword>
<dbReference type="InterPro" id="IPR036890">
    <property type="entry name" value="HATPase_C_sf"/>
</dbReference>
<reference evidence="10 11" key="1">
    <citation type="submission" date="2014-11" db="EMBL/GenBank/DDBJ databases">
        <title>Genome sequence and analysis of novel Kurthia sp.</title>
        <authorList>
            <person name="Lawson J.N."/>
            <person name="Gonzalez J.E."/>
            <person name="Rinauldi L."/>
            <person name="Xuan Z."/>
            <person name="Firman A."/>
            <person name="Shaddox L."/>
            <person name="Trudeau A."/>
            <person name="Shah S."/>
            <person name="Reiman D."/>
        </authorList>
    </citation>
    <scope>NUCLEOTIDE SEQUENCE [LARGE SCALE GENOMIC DNA]</scope>
    <source>
        <strain evidence="10 11">3B1D</strain>
    </source>
</reference>
<evidence type="ECO:0000256" key="2">
    <source>
        <dbReference type="ARBA" id="ARBA00012438"/>
    </source>
</evidence>
<dbReference type="InterPro" id="IPR005467">
    <property type="entry name" value="His_kinase_dom"/>
</dbReference>
<dbReference type="SMART" id="SM00387">
    <property type="entry name" value="HATPase_c"/>
    <property type="match status" value="1"/>
</dbReference>
<dbReference type="PANTHER" id="PTHR43065">
    <property type="entry name" value="SENSOR HISTIDINE KINASE"/>
    <property type="match status" value="1"/>
</dbReference>
<dbReference type="InterPro" id="IPR003594">
    <property type="entry name" value="HATPase_dom"/>
</dbReference>
<keyword evidence="3" id="KW-0808">Transferase</keyword>
<dbReference type="Proteomes" id="UP000288623">
    <property type="component" value="Unassembled WGS sequence"/>
</dbReference>
<dbReference type="RefSeq" id="WP_126992017.1">
    <property type="nucleotide sequence ID" value="NZ_JTFC01000044.1"/>
</dbReference>
<protein>
    <recommendedName>
        <fullName evidence="2">histidine kinase</fullName>
        <ecNumber evidence="2">2.7.13.3</ecNumber>
    </recommendedName>
</protein>
<gene>
    <name evidence="10" type="ORF">QI30_18200</name>
</gene>
<keyword evidence="7" id="KW-0902">Two-component regulatory system</keyword>
<dbReference type="EMBL" id="JTFC01000044">
    <property type="protein sequence ID" value="RUS51929.1"/>
    <property type="molecule type" value="Genomic_DNA"/>
</dbReference>
<keyword evidence="11" id="KW-1185">Reference proteome</keyword>
<keyword evidence="6" id="KW-0067">ATP-binding</keyword>
<comment type="catalytic activity">
    <reaction evidence="1">
        <text>ATP + protein L-histidine = ADP + protein N-phospho-L-histidine.</text>
        <dbReference type="EC" id="2.7.13.3"/>
    </reaction>
</comment>
<evidence type="ECO:0000313" key="10">
    <source>
        <dbReference type="EMBL" id="RUS51929.1"/>
    </source>
</evidence>
<feature type="domain" description="Histidine kinase" evidence="9">
    <location>
        <begin position="311"/>
        <end position="416"/>
    </location>
</feature>
<accession>A0A433RPG8</accession>
<dbReference type="GO" id="GO:0004673">
    <property type="term" value="F:protein histidine kinase activity"/>
    <property type="evidence" value="ECO:0007669"/>
    <property type="project" value="UniProtKB-EC"/>
</dbReference>
<keyword evidence="5 10" id="KW-0418">Kinase</keyword>
<evidence type="ECO:0000313" key="11">
    <source>
        <dbReference type="Proteomes" id="UP000288623"/>
    </source>
</evidence>
<evidence type="ECO:0000256" key="3">
    <source>
        <dbReference type="ARBA" id="ARBA00022679"/>
    </source>
</evidence>
<dbReference type="PROSITE" id="PS50109">
    <property type="entry name" value="HIS_KIN"/>
    <property type="match status" value="1"/>
</dbReference>
<dbReference type="PANTHER" id="PTHR43065:SF46">
    <property type="entry name" value="C4-DICARBOXYLATE TRANSPORT SENSOR PROTEIN DCTB"/>
    <property type="match status" value="1"/>
</dbReference>
<dbReference type="AlphaFoldDB" id="A0A433RPG8"/>
<dbReference type="GO" id="GO:0000160">
    <property type="term" value="P:phosphorelay signal transduction system"/>
    <property type="evidence" value="ECO:0007669"/>
    <property type="project" value="UniProtKB-KW"/>
</dbReference>
<comment type="caution">
    <text evidence="10">The sequence shown here is derived from an EMBL/GenBank/DDBJ whole genome shotgun (WGS) entry which is preliminary data.</text>
</comment>
<feature type="transmembrane region" description="Helical" evidence="8">
    <location>
        <begin position="91"/>
        <end position="111"/>
    </location>
</feature>
<feature type="transmembrane region" description="Helical" evidence="8">
    <location>
        <begin position="153"/>
        <end position="174"/>
    </location>
</feature>
<evidence type="ECO:0000256" key="7">
    <source>
        <dbReference type="ARBA" id="ARBA00023012"/>
    </source>
</evidence>
<name>A0A433RPG8_9BACL</name>
<keyword evidence="4" id="KW-0547">Nucleotide-binding</keyword>
<evidence type="ECO:0000256" key="1">
    <source>
        <dbReference type="ARBA" id="ARBA00000085"/>
    </source>
</evidence>
<feature type="transmembrane region" description="Helical" evidence="8">
    <location>
        <begin position="61"/>
        <end position="79"/>
    </location>
</feature>